<dbReference type="EMBL" id="SJPS01000004">
    <property type="protein sequence ID" value="TWU25969.1"/>
    <property type="molecule type" value="Genomic_DNA"/>
</dbReference>
<accession>A0A5C6CT98</accession>
<organism evidence="3 4">
    <name type="scientific">Bythopirellula polymerisocia</name>
    <dbReference type="NCBI Taxonomy" id="2528003"/>
    <lineage>
        <taxon>Bacteria</taxon>
        <taxon>Pseudomonadati</taxon>
        <taxon>Planctomycetota</taxon>
        <taxon>Planctomycetia</taxon>
        <taxon>Pirellulales</taxon>
        <taxon>Lacipirellulaceae</taxon>
        <taxon>Bythopirellula</taxon>
    </lineage>
</organism>
<evidence type="ECO:0000313" key="4">
    <source>
        <dbReference type="Proteomes" id="UP000318437"/>
    </source>
</evidence>
<dbReference type="RefSeq" id="WP_197530715.1">
    <property type="nucleotide sequence ID" value="NZ_SJPS01000004.1"/>
</dbReference>
<dbReference type="SUPFAM" id="SSF63825">
    <property type="entry name" value="YWTD domain"/>
    <property type="match status" value="1"/>
</dbReference>
<proteinExistence type="predicted"/>
<evidence type="ECO:0000256" key="1">
    <source>
        <dbReference type="SAM" id="SignalP"/>
    </source>
</evidence>
<dbReference type="Pfam" id="PF07589">
    <property type="entry name" value="PEP-CTERM"/>
    <property type="match status" value="1"/>
</dbReference>
<dbReference type="AlphaFoldDB" id="A0A5C6CT98"/>
<evidence type="ECO:0000259" key="2">
    <source>
        <dbReference type="Pfam" id="PF07589"/>
    </source>
</evidence>
<comment type="caution">
    <text evidence="3">The sequence shown here is derived from an EMBL/GenBank/DDBJ whole genome shotgun (WGS) entry which is preliminary data.</text>
</comment>
<protein>
    <recommendedName>
        <fullName evidence="2">Ice-binding protein C-terminal domain-containing protein</fullName>
    </recommendedName>
</protein>
<dbReference type="NCBIfam" id="TIGR02595">
    <property type="entry name" value="PEP_CTERM"/>
    <property type="match status" value="1"/>
</dbReference>
<feature type="signal peptide" evidence="1">
    <location>
        <begin position="1"/>
        <end position="23"/>
    </location>
</feature>
<dbReference type="Proteomes" id="UP000318437">
    <property type="component" value="Unassembled WGS sequence"/>
</dbReference>
<dbReference type="PROSITE" id="PS51257">
    <property type="entry name" value="PROKAR_LIPOPROTEIN"/>
    <property type="match status" value="1"/>
</dbReference>
<reference evidence="3 4" key="1">
    <citation type="submission" date="2019-02" db="EMBL/GenBank/DDBJ databases">
        <title>Deep-cultivation of Planctomycetes and their phenomic and genomic characterization uncovers novel biology.</title>
        <authorList>
            <person name="Wiegand S."/>
            <person name="Jogler M."/>
            <person name="Boedeker C."/>
            <person name="Pinto D."/>
            <person name="Vollmers J."/>
            <person name="Rivas-Marin E."/>
            <person name="Kohn T."/>
            <person name="Peeters S.H."/>
            <person name="Heuer A."/>
            <person name="Rast P."/>
            <person name="Oberbeckmann S."/>
            <person name="Bunk B."/>
            <person name="Jeske O."/>
            <person name="Meyerdierks A."/>
            <person name="Storesund J.E."/>
            <person name="Kallscheuer N."/>
            <person name="Luecker S."/>
            <person name="Lage O.M."/>
            <person name="Pohl T."/>
            <person name="Merkel B.J."/>
            <person name="Hornburger P."/>
            <person name="Mueller R.-W."/>
            <person name="Bruemmer F."/>
            <person name="Labrenz M."/>
            <person name="Spormann A.M."/>
            <person name="Op Den Camp H."/>
            <person name="Overmann J."/>
            <person name="Amann R."/>
            <person name="Jetten M.S.M."/>
            <person name="Mascher T."/>
            <person name="Medema M.H."/>
            <person name="Devos D.P."/>
            <person name="Kaster A.-K."/>
            <person name="Ovreas L."/>
            <person name="Rohde M."/>
            <person name="Galperin M.Y."/>
            <person name="Jogler C."/>
        </authorList>
    </citation>
    <scope>NUCLEOTIDE SEQUENCE [LARGE SCALE GENOMIC DNA]</scope>
    <source>
        <strain evidence="3 4">Pla144</strain>
    </source>
</reference>
<sequence precursor="true">MKTIKNCTLTAIVVVALSTACSAAGYFQVYNLTTAQAGTTATFIDSIVVDGTTTYNILRNGENVVTKITDAGGSNTSSVLTSNATWGGFSSSGVAGQLGADVTGGMIRFANFFDNAIQQIDTTTGTPSNYVSNAQLLSSLGLVAADFNVSATNAVNASGEVAFFNSDSGARQIAISTGPGSAATVADATALTSLTTNSLINGGMTFVGGDLYFGSNSSDSLYKWDTVGAGGGSLVLSQANIVAVTGETTAGFDDIFAAPDGLVYFYETTADSILAFNPTDPSGTLSEVIGAAALAAGPMAGTNVDMLAWFKGNIAWSGAATSGGQVPGFYAVPEPSSLALICMGGLIALRFRRR</sequence>
<name>A0A5C6CT98_9BACT</name>
<gene>
    <name evidence="3" type="ORF">Pla144_31830</name>
</gene>
<evidence type="ECO:0000313" key="3">
    <source>
        <dbReference type="EMBL" id="TWU25969.1"/>
    </source>
</evidence>
<feature type="chain" id="PRO_5023015446" description="Ice-binding protein C-terminal domain-containing protein" evidence="1">
    <location>
        <begin position="24"/>
        <end position="354"/>
    </location>
</feature>
<keyword evidence="4" id="KW-1185">Reference proteome</keyword>
<feature type="domain" description="Ice-binding protein C-terminal" evidence="2">
    <location>
        <begin position="331"/>
        <end position="354"/>
    </location>
</feature>
<dbReference type="InterPro" id="IPR013424">
    <property type="entry name" value="Ice-binding_C"/>
</dbReference>
<keyword evidence="1" id="KW-0732">Signal</keyword>